<evidence type="ECO:0000313" key="2">
    <source>
        <dbReference type="Proteomes" id="UP000190648"/>
    </source>
</evidence>
<proteinExistence type="predicted"/>
<dbReference type="Proteomes" id="UP000190648">
    <property type="component" value="Unassembled WGS sequence"/>
</dbReference>
<comment type="caution">
    <text evidence="1">The sequence shown here is derived from an EMBL/GenBank/DDBJ whole genome shotgun (WGS) entry which is preliminary data.</text>
</comment>
<keyword evidence="2" id="KW-1185">Reference proteome</keyword>
<organism evidence="1 2">
    <name type="scientific">Patagioenas fasciata monilis</name>
    <dbReference type="NCBI Taxonomy" id="372326"/>
    <lineage>
        <taxon>Eukaryota</taxon>
        <taxon>Metazoa</taxon>
        <taxon>Chordata</taxon>
        <taxon>Craniata</taxon>
        <taxon>Vertebrata</taxon>
        <taxon>Euteleostomi</taxon>
        <taxon>Archelosauria</taxon>
        <taxon>Archosauria</taxon>
        <taxon>Dinosauria</taxon>
        <taxon>Saurischia</taxon>
        <taxon>Theropoda</taxon>
        <taxon>Coelurosauria</taxon>
        <taxon>Aves</taxon>
        <taxon>Neognathae</taxon>
        <taxon>Neoaves</taxon>
        <taxon>Columbimorphae</taxon>
        <taxon>Columbiformes</taxon>
        <taxon>Columbidae</taxon>
        <taxon>Patagioenas</taxon>
    </lineage>
</organism>
<protein>
    <submittedName>
        <fullName evidence="1">Uncharacterized protein</fullName>
    </submittedName>
</protein>
<reference evidence="1 2" key="1">
    <citation type="submission" date="2016-02" db="EMBL/GenBank/DDBJ databases">
        <title>Band-tailed pigeon sequencing and assembly.</title>
        <authorList>
            <person name="Soares A.E."/>
            <person name="Novak B.J."/>
            <person name="Rice E.S."/>
            <person name="O'Connell B."/>
            <person name="Chang D."/>
            <person name="Weber S."/>
            <person name="Shapiro B."/>
        </authorList>
    </citation>
    <scope>NUCLEOTIDE SEQUENCE [LARGE SCALE GENOMIC DNA]</scope>
    <source>
        <strain evidence="1">BTP2013</strain>
        <tissue evidence="1">Blood</tissue>
    </source>
</reference>
<gene>
    <name evidence="1" type="ORF">AV530_003737</name>
</gene>
<evidence type="ECO:0000313" key="1">
    <source>
        <dbReference type="EMBL" id="OPJ89531.1"/>
    </source>
</evidence>
<accession>A0A1V4KZ43</accession>
<name>A0A1V4KZ43_PATFA</name>
<dbReference type="EMBL" id="LSYS01001150">
    <property type="protein sequence ID" value="OPJ89531.1"/>
    <property type="molecule type" value="Genomic_DNA"/>
</dbReference>
<sequence length="84" mass="9936">MKSLCRTWQNVDLTTNNLFSLFWSGVLYWGSSFAEEHVPVGDHSFTPWNTQKRNHPEEPSLKEERGHLVLNCRLLQKIIWKESH</sequence>
<dbReference type="AlphaFoldDB" id="A0A1V4KZ43"/>